<evidence type="ECO:0000313" key="3">
    <source>
        <dbReference type="Proteomes" id="UP000000305"/>
    </source>
</evidence>
<dbReference type="AlphaFoldDB" id="E9H6M3"/>
<dbReference type="HOGENOM" id="CLU_1350128_0_0_1"/>
<evidence type="ECO:0000313" key="2">
    <source>
        <dbReference type="EMBL" id="EFX72533.1"/>
    </source>
</evidence>
<dbReference type="OrthoDB" id="6354635at2759"/>
<proteinExistence type="predicted"/>
<feature type="signal peptide" evidence="1">
    <location>
        <begin position="1"/>
        <end position="25"/>
    </location>
</feature>
<keyword evidence="3" id="KW-1185">Reference proteome</keyword>
<organism evidence="2 3">
    <name type="scientific">Daphnia pulex</name>
    <name type="common">Water flea</name>
    <dbReference type="NCBI Taxonomy" id="6669"/>
    <lineage>
        <taxon>Eukaryota</taxon>
        <taxon>Metazoa</taxon>
        <taxon>Ecdysozoa</taxon>
        <taxon>Arthropoda</taxon>
        <taxon>Crustacea</taxon>
        <taxon>Branchiopoda</taxon>
        <taxon>Diplostraca</taxon>
        <taxon>Cladocera</taxon>
        <taxon>Anomopoda</taxon>
        <taxon>Daphniidae</taxon>
        <taxon>Daphnia</taxon>
    </lineage>
</organism>
<dbReference type="Proteomes" id="UP000000305">
    <property type="component" value="Unassembled WGS sequence"/>
</dbReference>
<sequence length="203" mass="22503">MAVISMKFVVTTCTLMLVCMNPAQSKPFNTNINTNYNNNYNTNMSANFLISSLLNYIFNLLQVLQNNEQCSGQYTIPAFPRPDEMNPMLKQHPPAALPESEPPASADPAFVKGDFTILYDYIFNDLIKNRKDGINKDDSSPQDFKEDIEAAVEAFRGPAVPPLLSPIPLDSFGSPQAVQEPAELQAAKMDFLRSFAEAQTRSG</sequence>
<dbReference type="InParanoid" id="E9H6M3"/>
<gene>
    <name evidence="2" type="ORF">DAPPUDRAFT_326067</name>
</gene>
<feature type="chain" id="PRO_5003241746" evidence="1">
    <location>
        <begin position="26"/>
        <end position="203"/>
    </location>
</feature>
<protein>
    <submittedName>
        <fullName evidence="2">Uncharacterized protein</fullName>
    </submittedName>
</protein>
<dbReference type="EMBL" id="GL732598">
    <property type="protein sequence ID" value="EFX72533.1"/>
    <property type="molecule type" value="Genomic_DNA"/>
</dbReference>
<name>E9H6M3_DAPPU</name>
<evidence type="ECO:0000256" key="1">
    <source>
        <dbReference type="SAM" id="SignalP"/>
    </source>
</evidence>
<keyword evidence="1" id="KW-0732">Signal</keyword>
<dbReference type="KEGG" id="dpx:DAPPUDRAFT_326067"/>
<accession>E9H6M3</accession>
<reference evidence="2 3" key="1">
    <citation type="journal article" date="2011" name="Science">
        <title>The ecoresponsive genome of Daphnia pulex.</title>
        <authorList>
            <person name="Colbourne J.K."/>
            <person name="Pfrender M.E."/>
            <person name="Gilbert D."/>
            <person name="Thomas W.K."/>
            <person name="Tucker A."/>
            <person name="Oakley T.H."/>
            <person name="Tokishita S."/>
            <person name="Aerts A."/>
            <person name="Arnold G.J."/>
            <person name="Basu M.K."/>
            <person name="Bauer D.J."/>
            <person name="Caceres C.E."/>
            <person name="Carmel L."/>
            <person name="Casola C."/>
            <person name="Choi J.H."/>
            <person name="Detter J.C."/>
            <person name="Dong Q."/>
            <person name="Dusheyko S."/>
            <person name="Eads B.D."/>
            <person name="Frohlich T."/>
            <person name="Geiler-Samerotte K.A."/>
            <person name="Gerlach D."/>
            <person name="Hatcher P."/>
            <person name="Jogdeo S."/>
            <person name="Krijgsveld J."/>
            <person name="Kriventseva E.V."/>
            <person name="Kultz D."/>
            <person name="Laforsch C."/>
            <person name="Lindquist E."/>
            <person name="Lopez J."/>
            <person name="Manak J.R."/>
            <person name="Muller J."/>
            <person name="Pangilinan J."/>
            <person name="Patwardhan R.P."/>
            <person name="Pitluck S."/>
            <person name="Pritham E.J."/>
            <person name="Rechtsteiner A."/>
            <person name="Rho M."/>
            <person name="Rogozin I.B."/>
            <person name="Sakarya O."/>
            <person name="Salamov A."/>
            <person name="Schaack S."/>
            <person name="Shapiro H."/>
            <person name="Shiga Y."/>
            <person name="Skalitzky C."/>
            <person name="Smith Z."/>
            <person name="Souvorov A."/>
            <person name="Sung W."/>
            <person name="Tang Z."/>
            <person name="Tsuchiya D."/>
            <person name="Tu H."/>
            <person name="Vos H."/>
            <person name="Wang M."/>
            <person name="Wolf Y.I."/>
            <person name="Yamagata H."/>
            <person name="Yamada T."/>
            <person name="Ye Y."/>
            <person name="Shaw J.R."/>
            <person name="Andrews J."/>
            <person name="Crease T.J."/>
            <person name="Tang H."/>
            <person name="Lucas S.M."/>
            <person name="Robertson H.M."/>
            <person name="Bork P."/>
            <person name="Koonin E.V."/>
            <person name="Zdobnov E.M."/>
            <person name="Grigoriev I.V."/>
            <person name="Lynch M."/>
            <person name="Boore J.L."/>
        </authorList>
    </citation>
    <scope>NUCLEOTIDE SEQUENCE [LARGE SCALE GENOMIC DNA]</scope>
</reference>